<organism evidence="6 7">
    <name type="scientific">Rohdeia mirabilis</name>
    <dbReference type="NCBI Taxonomy" id="2528008"/>
    <lineage>
        <taxon>Bacteria</taxon>
        <taxon>Pseudomonadati</taxon>
        <taxon>Planctomycetota</taxon>
        <taxon>Planctomycetia</taxon>
        <taxon>Planctomycetia incertae sedis</taxon>
        <taxon>Rohdeia</taxon>
    </lineage>
</organism>
<evidence type="ECO:0000313" key="7">
    <source>
        <dbReference type="Proteomes" id="UP000319342"/>
    </source>
</evidence>
<dbReference type="OrthoDB" id="9782876at2"/>
<dbReference type="SUPFAM" id="SSF53187">
    <property type="entry name" value="Zn-dependent exopeptidases"/>
    <property type="match status" value="1"/>
</dbReference>
<keyword evidence="4" id="KW-0862">Zinc</keyword>
<dbReference type="Pfam" id="PF24827">
    <property type="entry name" value="AstE_AspA_cat"/>
    <property type="match status" value="1"/>
</dbReference>
<evidence type="ECO:0000259" key="5">
    <source>
        <dbReference type="Pfam" id="PF24827"/>
    </source>
</evidence>
<evidence type="ECO:0000256" key="3">
    <source>
        <dbReference type="ARBA" id="ARBA00022801"/>
    </source>
</evidence>
<dbReference type="CDD" id="cd06251">
    <property type="entry name" value="M14_ASTE_ASPA-like"/>
    <property type="match status" value="1"/>
</dbReference>
<dbReference type="InterPro" id="IPR043795">
    <property type="entry name" value="N-alpha-Ac-DABA-like"/>
</dbReference>
<dbReference type="Proteomes" id="UP000319342">
    <property type="component" value="Chromosome"/>
</dbReference>
<dbReference type="RefSeq" id="WP_145186779.1">
    <property type="nucleotide sequence ID" value="NZ_CP036290.1"/>
</dbReference>
<dbReference type="InterPro" id="IPR053138">
    <property type="entry name" value="N-alpha-Ac-DABA_deacetylase"/>
</dbReference>
<keyword evidence="3" id="KW-0378">Hydrolase</keyword>
<evidence type="ECO:0000256" key="1">
    <source>
        <dbReference type="ARBA" id="ARBA00001947"/>
    </source>
</evidence>
<reference evidence="6 7" key="1">
    <citation type="submission" date="2019-02" db="EMBL/GenBank/DDBJ databases">
        <title>Deep-cultivation of Planctomycetes and their phenomic and genomic characterization uncovers novel biology.</title>
        <authorList>
            <person name="Wiegand S."/>
            <person name="Jogler M."/>
            <person name="Boedeker C."/>
            <person name="Pinto D."/>
            <person name="Vollmers J."/>
            <person name="Rivas-Marin E."/>
            <person name="Kohn T."/>
            <person name="Peeters S.H."/>
            <person name="Heuer A."/>
            <person name="Rast P."/>
            <person name="Oberbeckmann S."/>
            <person name="Bunk B."/>
            <person name="Jeske O."/>
            <person name="Meyerdierks A."/>
            <person name="Storesund J.E."/>
            <person name="Kallscheuer N."/>
            <person name="Luecker S."/>
            <person name="Lage O.M."/>
            <person name="Pohl T."/>
            <person name="Merkel B.J."/>
            <person name="Hornburger P."/>
            <person name="Mueller R.-W."/>
            <person name="Bruemmer F."/>
            <person name="Labrenz M."/>
            <person name="Spormann A.M."/>
            <person name="Op den Camp H."/>
            <person name="Overmann J."/>
            <person name="Amann R."/>
            <person name="Jetten M.S.M."/>
            <person name="Mascher T."/>
            <person name="Medema M.H."/>
            <person name="Devos D.P."/>
            <person name="Kaster A.-K."/>
            <person name="Ovreas L."/>
            <person name="Rohde M."/>
            <person name="Galperin M.Y."/>
            <person name="Jogler C."/>
        </authorList>
    </citation>
    <scope>NUCLEOTIDE SEQUENCE [LARGE SCALE GENOMIC DNA]</scope>
    <source>
        <strain evidence="6 7">Pla163</strain>
    </source>
</reference>
<sequence length="338" mass="36419">MNTDPLIIAGEEVKPGTRATIQIPVARRYTAGDVALPVRVVHGRKPGPRLFVSAAVHGDEINGVEIIRRLLRQSVLKQMRGALIAVPIVNVYGFIAQTRYLPDRRDLNRCFPGSSKGSLGARLANTFLQEVVEKATHGIDLHTGSMHRSNLPQLRASLAEPGVEELARSFGAPVIIDAELRPGSLRQAVSVLGVPIIVYEAGEALRFDELAIKAGLRGVLSVMRSLDMLPASKSQRRPVEPFVAHGSTWIRAPESGILVSQLTVGARIEKGQRLGAVSDPLGTEETQVVAPTSGVLIGRTNLPLVNEGDALFHVAVFEKLDTAADEVDYFQGVHDPPT</sequence>
<protein>
    <submittedName>
        <fullName evidence="6">Aspartoacylase</fullName>
    </submittedName>
</protein>
<dbReference type="GO" id="GO:0016788">
    <property type="term" value="F:hydrolase activity, acting on ester bonds"/>
    <property type="evidence" value="ECO:0007669"/>
    <property type="project" value="InterPro"/>
</dbReference>
<dbReference type="GO" id="GO:0016811">
    <property type="term" value="F:hydrolase activity, acting on carbon-nitrogen (but not peptide) bonds, in linear amides"/>
    <property type="evidence" value="ECO:0007669"/>
    <property type="project" value="InterPro"/>
</dbReference>
<dbReference type="EMBL" id="CP036290">
    <property type="protein sequence ID" value="QDU84721.1"/>
    <property type="molecule type" value="Genomic_DNA"/>
</dbReference>
<accession>A0A518CZR6</accession>
<gene>
    <name evidence="6" type="ORF">Pla163_18350</name>
</gene>
<evidence type="ECO:0000313" key="6">
    <source>
        <dbReference type="EMBL" id="QDU84721.1"/>
    </source>
</evidence>
<keyword evidence="2" id="KW-0479">Metal-binding</keyword>
<dbReference type="PANTHER" id="PTHR37326">
    <property type="entry name" value="BLL3975 PROTEIN"/>
    <property type="match status" value="1"/>
</dbReference>
<dbReference type="InterPro" id="IPR055438">
    <property type="entry name" value="AstE_AspA_cat"/>
</dbReference>
<name>A0A518CZR6_9BACT</name>
<keyword evidence="7" id="KW-1185">Reference proteome</keyword>
<evidence type="ECO:0000256" key="2">
    <source>
        <dbReference type="ARBA" id="ARBA00022723"/>
    </source>
</evidence>
<dbReference type="Gene3D" id="3.40.630.10">
    <property type="entry name" value="Zn peptidases"/>
    <property type="match status" value="1"/>
</dbReference>
<dbReference type="PANTHER" id="PTHR37326:SF2">
    <property type="entry name" value="SUCCINYLGLUTAMATE DESUCCINYLASE_ASPARTOACYLASE FAMILY PROTEIN"/>
    <property type="match status" value="1"/>
</dbReference>
<evidence type="ECO:0000256" key="4">
    <source>
        <dbReference type="ARBA" id="ARBA00022833"/>
    </source>
</evidence>
<feature type="domain" description="Succinylglutamate desuccinylase/Aspartoacylase catalytic" evidence="5">
    <location>
        <begin position="46"/>
        <end position="225"/>
    </location>
</feature>
<comment type="cofactor">
    <cofactor evidence="1">
        <name>Zn(2+)</name>
        <dbReference type="ChEBI" id="CHEBI:29105"/>
    </cofactor>
</comment>
<proteinExistence type="predicted"/>
<dbReference type="PIRSF" id="PIRSF039012">
    <property type="entry name" value="ASP"/>
    <property type="match status" value="1"/>
</dbReference>
<dbReference type="AlphaFoldDB" id="A0A518CZR6"/>
<dbReference type="GO" id="GO:0046872">
    <property type="term" value="F:metal ion binding"/>
    <property type="evidence" value="ECO:0007669"/>
    <property type="project" value="UniProtKB-KW"/>
</dbReference>